<dbReference type="InterPro" id="IPR011429">
    <property type="entry name" value="Cyt_c_Planctomycete-type"/>
</dbReference>
<dbReference type="Pfam" id="PF00400">
    <property type="entry name" value="WD40"/>
    <property type="match status" value="1"/>
</dbReference>
<evidence type="ECO:0000256" key="1">
    <source>
        <dbReference type="SAM" id="MobiDB-lite"/>
    </source>
</evidence>
<name>A0A517NRU3_9BACT</name>
<dbReference type="InterPro" id="IPR036322">
    <property type="entry name" value="WD40_repeat_dom_sf"/>
</dbReference>
<dbReference type="PANTHER" id="PTHR35889">
    <property type="entry name" value="CYCLOINULO-OLIGOSACCHARIDE FRUCTANOTRANSFERASE-RELATED"/>
    <property type="match status" value="1"/>
</dbReference>
<dbReference type="SMART" id="SM00320">
    <property type="entry name" value="WD40"/>
    <property type="match status" value="6"/>
</dbReference>
<dbReference type="InterPro" id="IPR011444">
    <property type="entry name" value="DUF1549"/>
</dbReference>
<dbReference type="Gene3D" id="2.130.10.10">
    <property type="entry name" value="YVTN repeat-like/Quinoprotein amine dehydrogenase"/>
    <property type="match status" value="2"/>
</dbReference>
<evidence type="ECO:0000313" key="3">
    <source>
        <dbReference type="EMBL" id="QDT09851.1"/>
    </source>
</evidence>
<dbReference type="InterPro" id="IPR015943">
    <property type="entry name" value="WD40/YVTN_repeat-like_dom_sf"/>
</dbReference>
<proteinExistence type="predicted"/>
<feature type="domain" description="BIG2" evidence="2">
    <location>
        <begin position="802"/>
        <end position="884"/>
    </location>
</feature>
<sequence>MLNATFPPLAMPLVVKPRVRVPQSTHSLASMNPHAKSAVIPSRHLPFLLVLICVSVLPTLGWADEREAEQSPQQSAEQDTETGAGKAEAIIPPVSYHEQITPIFRRNCFGCHQGAKQLGSYLMTNFTAMVRGGESENTAIVPGKPDDSFLMDQIRIVDGHAEMPKSPAKPLSAVEVELVSQWISQGAKDDSPAQLGPQYSAQQPPVYVGPPSLPSIDVSPDQKLIAVAGFHEVILIDADSYQTRARLVGMSPRIKTVRFSPDGKRLVAAGGTPAVSGELQVWSVDDATLTLSLPVTYDTLSGASWSPDGSMIAFGAADNTLRAVDAQTGEQVLFQGAHDDWVRDTAFTPDGKHVISVARDMTTKLTEVATERFIDNITSITPGALPGGLSSVVAHPTRNEIVVGGADGAAKVYRVFRETERKIGDDANLIRALPKMPGRIVSVAISPDGSRIAAAASLSGKSEVRVWKYDFDGTLPAEIKTILAKRVADRSADEKKKVSDYRGKPIDEVVKFTVQDAAVYAVGFAKDNSVFFAGDDGDVCHLDATGKLTKRFAAAKINSDARAAKLDFDAKKWTSDSKRTASSGDEPESLGAVSIDAATVKSIVVEPQTIQLDSPYAYAQIVVTSVGVDGATNDLTRQATFQVPDTAIVSPSGLVRPTGNGTGVITVSFGDHSSEIQFTASRILPVDEDESIGAVDFIRDVNPVLSRLGCNQGTCHGAQKGKNGFRLSLRGYDPVFDLRALTDDLSARRINPAQPNESIMLRKPLGLSPHQGGTLMSPGDPNHVILHRWIADGSQLDLKTKKVQRLEVFPVNPIVESTTAKQQVRVVAFYPDGSSRDVTQDAFIESGNTEVATAAVGGLLSSLRRGEAPILARYEGAYAATTLTVMGDRRGYKKVATESWDKIDDLVADKWDRVKVVPSQLCDDATFLRRVHLDLTGLPPSSDQVRAFLSDQEPTRTKRARVIDSLLGNDAYVDFWTNKWADLLQVNRKFLGVEGSTKFREWIRTAVAENRPYDQFSRQILTASGSNNDNPAASYYKVLREPDATMENTTHLFLGIRFNCNKCHDHPFERWTQDQYYEMSAFFAQVKLQNDPASGDRKVAGTAVEGAKPLFEKVVDGKGEIQHPKTNQDVVPGFPFPVAHKAPAKGSRREKLAQWMTDADNPYFAKSYVNRLWGYLMGVGLIEPIDDIRAGNPATNPELLDHLTTCFIESNFDTQEVLRKICNSRTYQLSVQTRPLNEDDTQNYAHALPRRLPAEVIYDSVHALTGSVSAIPGVPRGTRAAALSDSGVRLPDGFLQNLGRPARESACECERNSDLQLGPVMALISGPTIGTAISDPKNELEKLVRDLPDDAVLAEEIFLRALGRPPTPQELAAFSQMAGMIKANHIEIVDELEAAEQKWKQRRVVLENQRQEKLTSIEEKIAQRKEATKAERQKLAADRSKAIASATAALEKLQKNLGKKIDQISADFAKGSLEWVPLRPSVLTATNKAVMKPLSDRSILVSGNKDKAVYNLQFPTSLTNITGLRIEAIADDSLPSKGPGLPKNGNFVVTEVEVKVASADDPKKLAGVKIASAQADFMQQGFSIKQTFDGRTRDQKGWAVSGATGKTHWATFQFDKPIANENGGVVHVALHQFHNAADHRLGRFRISATTSQGEIPLSFSEEIAASLSTAKDQRSKADSDLLLGFVGGTDKAIVKAKADLAVANKPVPPDAVLVALQTRQKMLETPTPDDVQLVQLRTDAKQSTQQVANIRLTAAEDLTWALINSPAFLFNH</sequence>
<protein>
    <submittedName>
        <fullName evidence="3">Translocation protein TolB</fullName>
    </submittedName>
</protein>
<dbReference type="Proteomes" id="UP000319817">
    <property type="component" value="Chromosome"/>
</dbReference>
<dbReference type="Gene3D" id="2.60.40.1080">
    <property type="match status" value="2"/>
</dbReference>
<dbReference type="InterPro" id="IPR003343">
    <property type="entry name" value="Big_2"/>
</dbReference>
<dbReference type="PANTHER" id="PTHR35889:SF3">
    <property type="entry name" value="F-BOX DOMAIN-CONTAINING PROTEIN"/>
    <property type="match status" value="1"/>
</dbReference>
<dbReference type="RefSeq" id="WP_419189833.1">
    <property type="nucleotide sequence ID" value="NZ_CP036526.1"/>
</dbReference>
<organism evidence="3 4">
    <name type="scientific">Stieleria marina</name>
    <dbReference type="NCBI Taxonomy" id="1930275"/>
    <lineage>
        <taxon>Bacteria</taxon>
        <taxon>Pseudomonadati</taxon>
        <taxon>Planctomycetota</taxon>
        <taxon>Planctomycetia</taxon>
        <taxon>Pirellulales</taxon>
        <taxon>Pirellulaceae</taxon>
        <taxon>Stieleria</taxon>
    </lineage>
</organism>
<evidence type="ECO:0000259" key="2">
    <source>
        <dbReference type="SMART" id="SM00635"/>
    </source>
</evidence>
<dbReference type="EMBL" id="CP036526">
    <property type="protein sequence ID" value="QDT09851.1"/>
    <property type="molecule type" value="Genomic_DNA"/>
</dbReference>
<dbReference type="Pfam" id="PF07587">
    <property type="entry name" value="PSD1"/>
    <property type="match status" value="1"/>
</dbReference>
<dbReference type="Pfam" id="PF07635">
    <property type="entry name" value="PSCyt1"/>
    <property type="match status" value="1"/>
</dbReference>
<dbReference type="InterPro" id="IPR001680">
    <property type="entry name" value="WD40_rpt"/>
</dbReference>
<feature type="region of interest" description="Disordered" evidence="1">
    <location>
        <begin position="66"/>
        <end position="88"/>
    </location>
</feature>
<dbReference type="Pfam" id="PF07583">
    <property type="entry name" value="PSCyt2"/>
    <property type="match status" value="1"/>
</dbReference>
<accession>A0A517NRU3</accession>
<dbReference type="SUPFAM" id="SSF50978">
    <property type="entry name" value="WD40 repeat-like"/>
    <property type="match status" value="1"/>
</dbReference>
<evidence type="ECO:0000313" key="4">
    <source>
        <dbReference type="Proteomes" id="UP000319817"/>
    </source>
</evidence>
<dbReference type="InterPro" id="IPR022655">
    <property type="entry name" value="DUF1553"/>
</dbReference>
<feature type="domain" description="BIG2" evidence="2">
    <location>
        <begin position="599"/>
        <end position="679"/>
    </location>
</feature>
<dbReference type="SMART" id="SM00635">
    <property type="entry name" value="BID_2"/>
    <property type="match status" value="2"/>
</dbReference>
<keyword evidence="4" id="KW-1185">Reference proteome</keyword>
<reference evidence="3 4" key="1">
    <citation type="submission" date="2019-02" db="EMBL/GenBank/DDBJ databases">
        <title>Deep-cultivation of Planctomycetes and their phenomic and genomic characterization uncovers novel biology.</title>
        <authorList>
            <person name="Wiegand S."/>
            <person name="Jogler M."/>
            <person name="Boedeker C."/>
            <person name="Pinto D."/>
            <person name="Vollmers J."/>
            <person name="Rivas-Marin E."/>
            <person name="Kohn T."/>
            <person name="Peeters S.H."/>
            <person name="Heuer A."/>
            <person name="Rast P."/>
            <person name="Oberbeckmann S."/>
            <person name="Bunk B."/>
            <person name="Jeske O."/>
            <person name="Meyerdierks A."/>
            <person name="Storesund J.E."/>
            <person name="Kallscheuer N."/>
            <person name="Luecker S."/>
            <person name="Lage O.M."/>
            <person name="Pohl T."/>
            <person name="Merkel B.J."/>
            <person name="Hornburger P."/>
            <person name="Mueller R.-W."/>
            <person name="Bruemmer F."/>
            <person name="Labrenz M."/>
            <person name="Spormann A.M."/>
            <person name="Op den Camp H."/>
            <person name="Overmann J."/>
            <person name="Amann R."/>
            <person name="Jetten M.S.M."/>
            <person name="Mascher T."/>
            <person name="Medema M.H."/>
            <person name="Devos D.P."/>
            <person name="Kaster A.-K."/>
            <person name="Ovreas L."/>
            <person name="Rohde M."/>
            <person name="Galperin M.Y."/>
            <person name="Jogler C."/>
        </authorList>
    </citation>
    <scope>NUCLEOTIDE SEQUENCE [LARGE SCALE GENOMIC DNA]</scope>
    <source>
        <strain evidence="3 4">K23_9</strain>
    </source>
</reference>
<gene>
    <name evidence="3" type="ORF">K239x_18030</name>
</gene>